<dbReference type="EMBL" id="FPIP01000001">
    <property type="protein sequence ID" value="SFW16446.1"/>
    <property type="molecule type" value="Genomic_DNA"/>
</dbReference>
<dbReference type="InterPro" id="IPR003593">
    <property type="entry name" value="AAA+_ATPase"/>
</dbReference>
<accession>A0A1K1M3C1</accession>
<dbReference type="Gene3D" id="3.40.50.300">
    <property type="entry name" value="P-loop containing nucleotide triphosphate hydrolases"/>
    <property type="match status" value="1"/>
</dbReference>
<dbReference type="InterPro" id="IPR027417">
    <property type="entry name" value="P-loop_NTPase"/>
</dbReference>
<dbReference type="SUPFAM" id="SSF52540">
    <property type="entry name" value="P-loop containing nucleoside triphosphate hydrolases"/>
    <property type="match status" value="1"/>
</dbReference>
<dbReference type="PANTHER" id="PTHR30050:SF4">
    <property type="entry name" value="ATP-BINDING PROTEIN RV3427C IN INSERTION SEQUENCE-RELATED"/>
    <property type="match status" value="1"/>
</dbReference>
<proteinExistence type="predicted"/>
<dbReference type="NCBIfam" id="NF005304">
    <property type="entry name" value="PRK06835.1"/>
    <property type="match status" value="1"/>
</dbReference>
<dbReference type="GO" id="GO:0006260">
    <property type="term" value="P:DNA replication"/>
    <property type="evidence" value="ECO:0007669"/>
    <property type="project" value="TreeGrafter"/>
</dbReference>
<dbReference type="Pfam" id="PF01695">
    <property type="entry name" value="IstB_IS21"/>
    <property type="match status" value="1"/>
</dbReference>
<sequence>MDSEIFDKAQAILTNRRKRAESENEARIDEINKKIPQIREINDVLFNTGKQLISIISNGKGQDISEKVEQLRQYNLGAQAMSRKILAEHGYPEDYLDMHYTCPVCCDRGYNGSKYCECFKTLCGKLAADELNKSSQLKLSDFESFDLIYYSGENYMTMKNILEFTKQYAETFNNQSKSILMFGETGLGKTHLSLAIANVVLKKGYSVIYDSAINILRSIEKEHFNREYNSEMIDLVMNTDLLILDDLGTEYVTPFYTATIYNIINTRLNCGKPSIISTNLDLEGIAQRYDKRVMSRIVSMYTCLEFRGKDVRLQKRNNA</sequence>
<feature type="domain" description="AAA+ ATPase" evidence="1">
    <location>
        <begin position="175"/>
        <end position="304"/>
    </location>
</feature>
<dbReference type="CDD" id="cd00009">
    <property type="entry name" value="AAA"/>
    <property type="match status" value="1"/>
</dbReference>
<dbReference type="AlphaFoldDB" id="A0A1K1M3C1"/>
<protein>
    <submittedName>
        <fullName evidence="2">DNA replication protein DnaC</fullName>
    </submittedName>
</protein>
<dbReference type="PANTHER" id="PTHR30050">
    <property type="entry name" value="CHROMOSOMAL REPLICATION INITIATOR PROTEIN DNAA"/>
    <property type="match status" value="1"/>
</dbReference>
<dbReference type="Proteomes" id="UP000183461">
    <property type="component" value="Unassembled WGS sequence"/>
</dbReference>
<evidence type="ECO:0000313" key="2">
    <source>
        <dbReference type="EMBL" id="SFW16446.1"/>
    </source>
</evidence>
<name>A0A1K1M3C1_RUMFL</name>
<evidence type="ECO:0000259" key="1">
    <source>
        <dbReference type="SMART" id="SM00382"/>
    </source>
</evidence>
<dbReference type="GO" id="GO:0005524">
    <property type="term" value="F:ATP binding"/>
    <property type="evidence" value="ECO:0007669"/>
    <property type="project" value="InterPro"/>
</dbReference>
<evidence type="ECO:0000313" key="3">
    <source>
        <dbReference type="Proteomes" id="UP000183461"/>
    </source>
</evidence>
<dbReference type="RefSeq" id="WP_072299288.1">
    <property type="nucleotide sequence ID" value="NZ_FPIP01000001.1"/>
</dbReference>
<gene>
    <name evidence="2" type="ORF">SAMN02910280_0920</name>
</gene>
<dbReference type="SMART" id="SM00382">
    <property type="entry name" value="AAA"/>
    <property type="match status" value="1"/>
</dbReference>
<organism evidence="2 3">
    <name type="scientific">Ruminococcus flavefaciens</name>
    <dbReference type="NCBI Taxonomy" id="1265"/>
    <lineage>
        <taxon>Bacteria</taxon>
        <taxon>Bacillati</taxon>
        <taxon>Bacillota</taxon>
        <taxon>Clostridia</taxon>
        <taxon>Eubacteriales</taxon>
        <taxon>Oscillospiraceae</taxon>
        <taxon>Ruminococcus</taxon>
    </lineage>
</organism>
<dbReference type="InterPro" id="IPR002611">
    <property type="entry name" value="IstB_ATP-bd"/>
</dbReference>
<reference evidence="2 3" key="1">
    <citation type="submission" date="2016-11" db="EMBL/GenBank/DDBJ databases">
        <authorList>
            <person name="Jaros S."/>
            <person name="Januszkiewicz K."/>
            <person name="Wedrychowicz H."/>
        </authorList>
    </citation>
    <scope>NUCLEOTIDE SEQUENCE [LARGE SCALE GENOMIC DNA]</scope>
    <source>
        <strain evidence="2 3">YL228</strain>
    </source>
</reference>